<feature type="region of interest" description="Disordered" evidence="1">
    <location>
        <begin position="13"/>
        <end position="40"/>
    </location>
</feature>
<protein>
    <submittedName>
        <fullName evidence="2">Uncharacterized protein</fullName>
    </submittedName>
</protein>
<organism evidence="2 3">
    <name type="scientific">Cinara cedri</name>
    <dbReference type="NCBI Taxonomy" id="506608"/>
    <lineage>
        <taxon>Eukaryota</taxon>
        <taxon>Metazoa</taxon>
        <taxon>Ecdysozoa</taxon>
        <taxon>Arthropoda</taxon>
        <taxon>Hexapoda</taxon>
        <taxon>Insecta</taxon>
        <taxon>Pterygota</taxon>
        <taxon>Neoptera</taxon>
        <taxon>Paraneoptera</taxon>
        <taxon>Hemiptera</taxon>
        <taxon>Sternorrhyncha</taxon>
        <taxon>Aphidomorpha</taxon>
        <taxon>Aphidoidea</taxon>
        <taxon>Aphididae</taxon>
        <taxon>Lachninae</taxon>
        <taxon>Cinara</taxon>
    </lineage>
</organism>
<reference evidence="2 3" key="1">
    <citation type="submission" date="2019-08" db="EMBL/GenBank/DDBJ databases">
        <authorList>
            <person name="Alioto T."/>
            <person name="Alioto T."/>
            <person name="Gomez Garrido J."/>
        </authorList>
    </citation>
    <scope>NUCLEOTIDE SEQUENCE [LARGE SCALE GENOMIC DNA]</scope>
</reference>
<name>A0A5E4N9K8_9HEMI</name>
<gene>
    <name evidence="2" type="ORF">CINCED_3A022615</name>
</gene>
<keyword evidence="3" id="KW-1185">Reference proteome</keyword>
<dbReference type="Proteomes" id="UP000325440">
    <property type="component" value="Unassembled WGS sequence"/>
</dbReference>
<sequence>MGIRLQGFKKYVGVHRTDDGSPPSGRQTHSMINRNPISENQPLVQPEFNIQISSRKTIKVYLIV</sequence>
<evidence type="ECO:0000313" key="2">
    <source>
        <dbReference type="EMBL" id="VVC38263.1"/>
    </source>
</evidence>
<evidence type="ECO:0000313" key="3">
    <source>
        <dbReference type="Proteomes" id="UP000325440"/>
    </source>
</evidence>
<accession>A0A5E4N9K8</accession>
<dbReference type="AlphaFoldDB" id="A0A5E4N9K8"/>
<evidence type="ECO:0000256" key="1">
    <source>
        <dbReference type="SAM" id="MobiDB-lite"/>
    </source>
</evidence>
<dbReference type="EMBL" id="CABPRJ010001466">
    <property type="protein sequence ID" value="VVC38263.1"/>
    <property type="molecule type" value="Genomic_DNA"/>
</dbReference>
<feature type="compositionally biased region" description="Polar residues" evidence="1">
    <location>
        <begin position="24"/>
        <end position="40"/>
    </location>
</feature>
<proteinExistence type="predicted"/>